<keyword evidence="4" id="KW-0175">Coiled coil</keyword>
<dbReference type="RefSeq" id="WP_115345467.1">
    <property type="nucleotide sequence ID" value="NZ_UGPG01000001.1"/>
</dbReference>
<dbReference type="InterPro" id="IPR037118">
    <property type="entry name" value="Val-tRNA_synth_C_sf"/>
</dbReference>
<evidence type="ECO:0000259" key="5">
    <source>
        <dbReference type="PROSITE" id="PS50893"/>
    </source>
</evidence>
<evidence type="ECO:0000256" key="3">
    <source>
        <dbReference type="ARBA" id="ARBA00022840"/>
    </source>
</evidence>
<proteinExistence type="predicted"/>
<feature type="coiled-coil region" evidence="4">
    <location>
        <begin position="567"/>
        <end position="594"/>
    </location>
</feature>
<dbReference type="Proteomes" id="UP000254879">
    <property type="component" value="Unassembled WGS sequence"/>
</dbReference>
<dbReference type="InterPro" id="IPR032524">
    <property type="entry name" value="ABC_tran_C"/>
</dbReference>
<keyword evidence="3 6" id="KW-0067">ATP-binding</keyword>
<accession>A0A378MAF7</accession>
<dbReference type="Pfam" id="PF16326">
    <property type="entry name" value="ABC_tran_CTD"/>
    <property type="match status" value="1"/>
</dbReference>
<dbReference type="Pfam" id="PF12848">
    <property type="entry name" value="ABC_tran_Xtn"/>
    <property type="match status" value="1"/>
</dbReference>
<dbReference type="InterPro" id="IPR017871">
    <property type="entry name" value="ABC_transporter-like_CS"/>
</dbReference>
<dbReference type="FunFam" id="3.40.50.300:FF:000011">
    <property type="entry name" value="Putative ABC transporter ATP-binding component"/>
    <property type="match status" value="1"/>
</dbReference>
<sequence length="632" mass="71483">MKQLKIEHITKTYGEKTLFQDISLTITEGERIGFIGVNGTGKSSLLQIISGKDAPDKGEVTKPKDYRIGYLSQDPALPEEATILDAIFQGETESLKAIRMYEKALLLMEKHPEDSDALAAYEQASRKMEASSAWDVETEAKMIVEKLGINNLGMQIKSLSGGQRKRVGLSQVLIETPDLLILDEPTNHLDYASIKWLTDYLKRFKGAVLLVTHDRYFLDQVTNHIVELDQGNLYRYIGNYEKFIEAKAVRVENEAKEVDKNKNLYRRELAWMRRGPQGRGTKQEARKSRFQDLETKVKTKTDSSELELDFQTARLGKDVFEIKHLSKAFAEQPILTDVNLIIQPGERIGITGSNGTGKSTLLNLLAGRLTPDSGELAIGQTVNIGYYTQQNEDLDPDKRIITYLQEIGNQVETAGGEVLSVSAMLEKFLFPPQMHGNKISSLSGGEKRRLFLLKILMERPNVLLLDEPTNDLDTQTLTVLEDYLESYAGTVITVSHDRYFLDKVAARLLIFKGRGEITTFYGAYTDYLDTEEATEKKAAKPKKTIVEEAKPEPKQKTRLSYQEQREWDTIEADIEQLEQAIIKANQELEATGADYTRASEISAGIESMESELETKMERWEYLSMYVNEGGRR</sequence>
<name>A0A378MAF7_LISGR</name>
<evidence type="ECO:0000313" key="7">
    <source>
        <dbReference type="Proteomes" id="UP000254879"/>
    </source>
</evidence>
<evidence type="ECO:0000256" key="4">
    <source>
        <dbReference type="SAM" id="Coils"/>
    </source>
</evidence>
<keyword evidence="1" id="KW-0677">Repeat</keyword>
<dbReference type="SUPFAM" id="SSF52540">
    <property type="entry name" value="P-loop containing nucleoside triphosphate hydrolases"/>
    <property type="match status" value="2"/>
</dbReference>
<dbReference type="GO" id="GO:0005524">
    <property type="term" value="F:ATP binding"/>
    <property type="evidence" value="ECO:0007669"/>
    <property type="project" value="UniProtKB-KW"/>
</dbReference>
<dbReference type="FunFam" id="3.40.50.300:FF:000309">
    <property type="entry name" value="ABC transporter ATP-binding protein"/>
    <property type="match status" value="1"/>
</dbReference>
<dbReference type="GO" id="GO:0016887">
    <property type="term" value="F:ATP hydrolysis activity"/>
    <property type="evidence" value="ECO:0007669"/>
    <property type="project" value="InterPro"/>
</dbReference>
<dbReference type="InterPro" id="IPR003593">
    <property type="entry name" value="AAA+_ATPase"/>
</dbReference>
<dbReference type="InterPro" id="IPR027417">
    <property type="entry name" value="P-loop_NTPase"/>
</dbReference>
<dbReference type="InterPro" id="IPR003439">
    <property type="entry name" value="ABC_transporter-like_ATP-bd"/>
</dbReference>
<dbReference type="PANTHER" id="PTHR42855">
    <property type="entry name" value="ABC TRANSPORTER ATP-BINDING SUBUNIT"/>
    <property type="match status" value="1"/>
</dbReference>
<evidence type="ECO:0000313" key="6">
    <source>
        <dbReference type="EMBL" id="STY42804.1"/>
    </source>
</evidence>
<gene>
    <name evidence="6" type="ORF">NCTC10815_00051</name>
</gene>
<protein>
    <submittedName>
        <fullName evidence="6">Uncharacterized ABC transporter ATP-binding protein HI_1252</fullName>
    </submittedName>
</protein>
<feature type="domain" description="ABC transporter" evidence="5">
    <location>
        <begin position="320"/>
        <end position="546"/>
    </location>
</feature>
<dbReference type="Pfam" id="PF00005">
    <property type="entry name" value="ABC_tran"/>
    <property type="match status" value="2"/>
</dbReference>
<dbReference type="PROSITE" id="PS00211">
    <property type="entry name" value="ABC_TRANSPORTER_1"/>
    <property type="match status" value="2"/>
</dbReference>
<evidence type="ECO:0000256" key="1">
    <source>
        <dbReference type="ARBA" id="ARBA00022737"/>
    </source>
</evidence>
<organism evidence="6 7">
    <name type="scientific">Listeria grayi</name>
    <name type="common">Listeria murrayi</name>
    <dbReference type="NCBI Taxonomy" id="1641"/>
    <lineage>
        <taxon>Bacteria</taxon>
        <taxon>Bacillati</taxon>
        <taxon>Bacillota</taxon>
        <taxon>Bacilli</taxon>
        <taxon>Bacillales</taxon>
        <taxon>Listeriaceae</taxon>
        <taxon>Listeria</taxon>
    </lineage>
</organism>
<dbReference type="CDD" id="cd03221">
    <property type="entry name" value="ABCF_EF-3"/>
    <property type="match status" value="2"/>
</dbReference>
<dbReference type="GO" id="GO:0003677">
    <property type="term" value="F:DNA binding"/>
    <property type="evidence" value="ECO:0007669"/>
    <property type="project" value="InterPro"/>
</dbReference>
<dbReference type="AlphaFoldDB" id="A0A378MAF7"/>
<dbReference type="PANTHER" id="PTHR42855:SF1">
    <property type="entry name" value="ABC TRANSPORTER DOMAIN-CONTAINING PROTEIN"/>
    <property type="match status" value="1"/>
</dbReference>
<feature type="domain" description="ABC transporter" evidence="5">
    <location>
        <begin position="4"/>
        <end position="255"/>
    </location>
</feature>
<dbReference type="Gene3D" id="3.40.50.300">
    <property type="entry name" value="P-loop containing nucleotide triphosphate hydrolases"/>
    <property type="match status" value="2"/>
</dbReference>
<dbReference type="Gene3D" id="1.10.287.380">
    <property type="entry name" value="Valyl-tRNA synthetase, C-terminal domain"/>
    <property type="match status" value="1"/>
</dbReference>
<evidence type="ECO:0000256" key="2">
    <source>
        <dbReference type="ARBA" id="ARBA00022741"/>
    </source>
</evidence>
<dbReference type="PROSITE" id="PS50893">
    <property type="entry name" value="ABC_TRANSPORTER_2"/>
    <property type="match status" value="2"/>
</dbReference>
<dbReference type="InterPro" id="IPR051309">
    <property type="entry name" value="ABCF_ATPase"/>
</dbReference>
<reference evidence="6 7" key="1">
    <citation type="submission" date="2018-06" db="EMBL/GenBank/DDBJ databases">
        <authorList>
            <consortium name="Pathogen Informatics"/>
            <person name="Doyle S."/>
        </authorList>
    </citation>
    <scope>NUCLEOTIDE SEQUENCE [LARGE SCALE GENOMIC DNA]</scope>
    <source>
        <strain evidence="7">NCTC 10815</strain>
    </source>
</reference>
<dbReference type="EMBL" id="UGPG01000001">
    <property type="protein sequence ID" value="STY42804.1"/>
    <property type="molecule type" value="Genomic_DNA"/>
</dbReference>
<dbReference type="SMART" id="SM00382">
    <property type="entry name" value="AAA"/>
    <property type="match status" value="2"/>
</dbReference>
<keyword evidence="2" id="KW-0547">Nucleotide-binding</keyword>
<dbReference type="InterPro" id="IPR032781">
    <property type="entry name" value="ABC_tran_Xtn"/>
</dbReference>